<name>A0A9N9GGA0_9GLOM</name>
<gene>
    <name evidence="2" type="ORF">AMORRO_LOCUS7739</name>
</gene>
<reference evidence="2" key="1">
    <citation type="submission" date="2021-06" db="EMBL/GenBank/DDBJ databases">
        <authorList>
            <person name="Kallberg Y."/>
            <person name="Tangrot J."/>
            <person name="Rosling A."/>
        </authorList>
    </citation>
    <scope>NUCLEOTIDE SEQUENCE</scope>
    <source>
        <strain evidence="2">CL551</strain>
    </source>
</reference>
<comment type="caution">
    <text evidence="2">The sequence shown here is derived from an EMBL/GenBank/DDBJ whole genome shotgun (WGS) entry which is preliminary data.</text>
</comment>
<evidence type="ECO:0000256" key="1">
    <source>
        <dbReference type="SAM" id="MobiDB-lite"/>
    </source>
</evidence>
<keyword evidence="3" id="KW-1185">Reference proteome</keyword>
<feature type="region of interest" description="Disordered" evidence="1">
    <location>
        <begin position="1"/>
        <end position="25"/>
    </location>
</feature>
<evidence type="ECO:0000313" key="2">
    <source>
        <dbReference type="EMBL" id="CAG8599910.1"/>
    </source>
</evidence>
<organism evidence="2 3">
    <name type="scientific">Acaulospora morrowiae</name>
    <dbReference type="NCBI Taxonomy" id="94023"/>
    <lineage>
        <taxon>Eukaryota</taxon>
        <taxon>Fungi</taxon>
        <taxon>Fungi incertae sedis</taxon>
        <taxon>Mucoromycota</taxon>
        <taxon>Glomeromycotina</taxon>
        <taxon>Glomeromycetes</taxon>
        <taxon>Diversisporales</taxon>
        <taxon>Acaulosporaceae</taxon>
        <taxon>Acaulospora</taxon>
    </lineage>
</organism>
<accession>A0A9N9GGA0</accession>
<protein>
    <submittedName>
        <fullName evidence="2">12_t:CDS:1</fullName>
    </submittedName>
</protein>
<dbReference type="AlphaFoldDB" id="A0A9N9GGA0"/>
<evidence type="ECO:0000313" key="3">
    <source>
        <dbReference type="Proteomes" id="UP000789342"/>
    </source>
</evidence>
<proteinExistence type="predicted"/>
<dbReference type="EMBL" id="CAJVPV010006069">
    <property type="protein sequence ID" value="CAG8599910.1"/>
    <property type="molecule type" value="Genomic_DNA"/>
</dbReference>
<sequence>MTESQYPSVTESQYPSVTESQYPSVTESQYLSVTESQYLSVYTSQCLKMTEIRYSNLVNRFFNIKDEHKYIMESHGPVRKSP</sequence>
<dbReference type="Proteomes" id="UP000789342">
    <property type="component" value="Unassembled WGS sequence"/>
</dbReference>